<organism evidence="15">
    <name type="scientific">Medicago truncatula</name>
    <name type="common">Barrel medic</name>
    <name type="synonym">Medicago tribuloides</name>
    <dbReference type="NCBI Taxonomy" id="3880"/>
    <lineage>
        <taxon>Eukaryota</taxon>
        <taxon>Viridiplantae</taxon>
        <taxon>Streptophyta</taxon>
        <taxon>Embryophyta</taxon>
        <taxon>Tracheophyta</taxon>
        <taxon>Spermatophyta</taxon>
        <taxon>Magnoliopsida</taxon>
        <taxon>eudicotyledons</taxon>
        <taxon>Gunneridae</taxon>
        <taxon>Pentapetalae</taxon>
        <taxon>rosids</taxon>
        <taxon>fabids</taxon>
        <taxon>Fabales</taxon>
        <taxon>Fabaceae</taxon>
        <taxon>Papilionoideae</taxon>
        <taxon>50 kb inversion clade</taxon>
        <taxon>NPAAA clade</taxon>
        <taxon>Hologalegina</taxon>
        <taxon>IRL clade</taxon>
        <taxon>Trifolieae</taxon>
        <taxon>Medicago</taxon>
    </lineage>
</organism>
<evidence type="ECO:0000256" key="8">
    <source>
        <dbReference type="ARBA" id="ARBA00023065"/>
    </source>
</evidence>
<keyword evidence="8" id="KW-0406">Ion transport</keyword>
<dbReference type="GO" id="GO:0015385">
    <property type="term" value="F:sodium:proton antiporter activity"/>
    <property type="evidence" value="ECO:0007669"/>
    <property type="project" value="InterPro"/>
</dbReference>
<dbReference type="InterPro" id="IPR004709">
    <property type="entry name" value="NaH_exchanger"/>
</dbReference>
<dbReference type="GO" id="GO:0006885">
    <property type="term" value="P:regulation of pH"/>
    <property type="evidence" value="ECO:0007669"/>
    <property type="project" value="InterPro"/>
</dbReference>
<evidence type="ECO:0000256" key="3">
    <source>
        <dbReference type="ARBA" id="ARBA00022538"/>
    </source>
</evidence>
<evidence type="ECO:0000313" key="15">
    <source>
        <dbReference type="EMBL" id="RHN72758.1"/>
    </source>
</evidence>
<keyword evidence="5" id="KW-0630">Potassium</keyword>
<evidence type="ECO:0000256" key="6">
    <source>
        <dbReference type="ARBA" id="ARBA00022989"/>
    </source>
</evidence>
<evidence type="ECO:0000256" key="5">
    <source>
        <dbReference type="ARBA" id="ARBA00022958"/>
    </source>
</evidence>
<evidence type="ECO:0000256" key="12">
    <source>
        <dbReference type="ARBA" id="ARBA00047912"/>
    </source>
</evidence>
<evidence type="ECO:0000256" key="9">
    <source>
        <dbReference type="ARBA" id="ARBA00023136"/>
    </source>
</evidence>
<dbReference type="GO" id="GO:0006813">
    <property type="term" value="P:potassium ion transport"/>
    <property type="evidence" value="ECO:0007669"/>
    <property type="project" value="UniProtKB-KW"/>
</dbReference>
<dbReference type="Pfam" id="PF00999">
    <property type="entry name" value="Na_H_Exchanger"/>
    <property type="match status" value="1"/>
</dbReference>
<dbReference type="Gene3D" id="6.10.140.1330">
    <property type="match status" value="1"/>
</dbReference>
<evidence type="ECO:0000256" key="11">
    <source>
        <dbReference type="ARBA" id="ARBA00047524"/>
    </source>
</evidence>
<dbReference type="InterPro" id="IPR006153">
    <property type="entry name" value="Cation/H_exchanger_TM"/>
</dbReference>
<evidence type="ECO:0000256" key="2">
    <source>
        <dbReference type="ARBA" id="ARBA00022448"/>
    </source>
</evidence>
<feature type="transmembrane region" description="Helical" evidence="13">
    <location>
        <begin position="42"/>
        <end position="70"/>
    </location>
</feature>
<keyword evidence="3" id="KW-0633">Potassium transport</keyword>
<feature type="domain" description="Cation/H+ exchanger transmembrane" evidence="14">
    <location>
        <begin position="32"/>
        <end position="179"/>
    </location>
</feature>
<keyword evidence="7" id="KW-0915">Sodium</keyword>
<dbReference type="EMBL" id="PSQE01000002">
    <property type="protein sequence ID" value="RHN72758.1"/>
    <property type="molecule type" value="Genomic_DNA"/>
</dbReference>
<keyword evidence="2" id="KW-0813">Transport</keyword>
<comment type="catalytic activity">
    <reaction evidence="12">
        <text>K(+)(in) + H(+)(out) = K(+)(out) + H(+)(in)</text>
        <dbReference type="Rhea" id="RHEA:29467"/>
        <dbReference type="ChEBI" id="CHEBI:15378"/>
        <dbReference type="ChEBI" id="CHEBI:29103"/>
    </reaction>
</comment>
<feature type="transmembrane region" description="Helical" evidence="13">
    <location>
        <begin position="154"/>
        <end position="177"/>
    </location>
</feature>
<dbReference type="PRINTS" id="PR01084">
    <property type="entry name" value="NAHEXCHNGR"/>
</dbReference>
<dbReference type="GO" id="GO:0016020">
    <property type="term" value="C:membrane"/>
    <property type="evidence" value="ECO:0007669"/>
    <property type="project" value="UniProtKB-SubCell"/>
</dbReference>
<evidence type="ECO:0000256" key="7">
    <source>
        <dbReference type="ARBA" id="ARBA00023053"/>
    </source>
</evidence>
<comment type="subcellular location">
    <subcellularLocation>
        <location evidence="1">Membrane</location>
        <topology evidence="1">Multi-pass membrane protein</topology>
    </subcellularLocation>
</comment>
<name>A0A396J8K7_MEDTR</name>
<dbReference type="Proteomes" id="UP000265566">
    <property type="component" value="Chromosome 2"/>
</dbReference>
<accession>A0A396J8K7</accession>
<gene>
    <name evidence="15" type="ORF">MtrunA17_Chr2g0291241</name>
</gene>
<comment type="catalytic activity">
    <reaction evidence="11">
        <text>Na(+)(in) + H(+)(out) = Na(+)(out) + H(+)(in)</text>
        <dbReference type="Rhea" id="RHEA:29419"/>
        <dbReference type="ChEBI" id="CHEBI:15378"/>
        <dbReference type="ChEBI" id="CHEBI:29101"/>
    </reaction>
</comment>
<keyword evidence="10" id="KW-0739">Sodium transport</keyword>
<keyword evidence="4 13" id="KW-0812">Transmembrane</keyword>
<protein>
    <submittedName>
        <fullName evidence="15">Putative cation/H+ exchanger, cation/H+ exchanger, CPA1 family</fullName>
    </submittedName>
</protein>
<evidence type="ECO:0000256" key="10">
    <source>
        <dbReference type="ARBA" id="ARBA00023201"/>
    </source>
</evidence>
<reference evidence="15" key="1">
    <citation type="journal article" date="2018" name="Nat. Plants">
        <title>Whole-genome landscape of Medicago truncatula symbiotic genes.</title>
        <authorList>
            <person name="Pecrix Y."/>
            <person name="Gamas P."/>
            <person name="Carrere S."/>
        </authorList>
    </citation>
    <scope>NUCLEOTIDE SEQUENCE</scope>
    <source>
        <tissue evidence="15">Leaves</tissue>
    </source>
</reference>
<dbReference type="PANTHER" id="PTHR10110">
    <property type="entry name" value="SODIUM/HYDROGEN EXCHANGER"/>
    <property type="match status" value="1"/>
</dbReference>
<keyword evidence="6 13" id="KW-1133">Transmembrane helix</keyword>
<evidence type="ECO:0000259" key="14">
    <source>
        <dbReference type="Pfam" id="PF00999"/>
    </source>
</evidence>
<keyword evidence="9 13" id="KW-0472">Membrane</keyword>
<comment type="caution">
    <text evidence="15">The sequence shown here is derived from an EMBL/GenBank/DDBJ whole genome shotgun (WGS) entry which is preliminary data.</text>
</comment>
<dbReference type="InterPro" id="IPR018422">
    <property type="entry name" value="Cation/H_exchanger_CPA1"/>
</dbReference>
<sequence>MVYSLKYAYWLVSLCAHLFYHVFASLIPMFTQSGFSLAPKPFFSNFGAIVTFAIFGTFLASFVTGALVYLGGLVFLMYRLPFVECMMFGALISATDPVTVLSIFQELGTDVNLYALVFGESVLNDAMAISLYRTMSVVKNNPSGQNFFMVVVRFLETFVGSLSAGVGVGFTSALISFKIHSCPTYLQYASLEI</sequence>
<feature type="transmembrane region" description="Helical" evidence="13">
    <location>
        <begin position="7"/>
        <end position="30"/>
    </location>
</feature>
<dbReference type="PANTHER" id="PTHR10110:SF127">
    <property type="entry name" value="SODIUM_HYDROGEN EXCHANGER 5-RELATED"/>
    <property type="match status" value="1"/>
</dbReference>
<evidence type="ECO:0000256" key="13">
    <source>
        <dbReference type="SAM" id="Phobius"/>
    </source>
</evidence>
<dbReference type="AlphaFoldDB" id="A0A396J8K7"/>
<dbReference type="Gramene" id="rna8511">
    <property type="protein sequence ID" value="RHN72758.1"/>
    <property type="gene ID" value="gene8511"/>
</dbReference>
<proteinExistence type="predicted"/>
<evidence type="ECO:0000256" key="4">
    <source>
        <dbReference type="ARBA" id="ARBA00022692"/>
    </source>
</evidence>
<evidence type="ECO:0000256" key="1">
    <source>
        <dbReference type="ARBA" id="ARBA00004141"/>
    </source>
</evidence>